<feature type="transmembrane region" description="Helical" evidence="9">
    <location>
        <begin position="498"/>
        <end position="524"/>
    </location>
</feature>
<feature type="transmembrane region" description="Helical" evidence="9">
    <location>
        <begin position="424"/>
        <end position="445"/>
    </location>
</feature>
<dbReference type="InterPro" id="IPR022646">
    <property type="entry name" value="SecD/SecF_CS"/>
</dbReference>
<dbReference type="GO" id="GO:0005886">
    <property type="term" value="C:plasma membrane"/>
    <property type="evidence" value="ECO:0007669"/>
    <property type="project" value="UniProtKB-SubCell"/>
</dbReference>
<evidence type="ECO:0000256" key="7">
    <source>
        <dbReference type="ARBA" id="ARBA00023010"/>
    </source>
</evidence>
<keyword evidence="2 9" id="KW-0813">Transport</keyword>
<dbReference type="GO" id="GO:0043952">
    <property type="term" value="P:protein transport by the Sec complex"/>
    <property type="evidence" value="ECO:0007669"/>
    <property type="project" value="UniProtKB-UniRule"/>
</dbReference>
<feature type="domain" description="Protein export membrane protein SecD/SecF C-terminal" evidence="11">
    <location>
        <begin position="350"/>
        <end position="523"/>
    </location>
</feature>
<feature type="domain" description="SecDF P1 head subdomain" evidence="13">
    <location>
        <begin position="238"/>
        <end position="347"/>
    </location>
</feature>
<comment type="similarity">
    <text evidence="9">Belongs to the SecD/SecF family. SecD subfamily.</text>
</comment>
<feature type="transmembrane region" description="Helical" evidence="9">
    <location>
        <begin position="394"/>
        <end position="418"/>
    </location>
</feature>
<dbReference type="HAMAP" id="MF_01463_B">
    <property type="entry name" value="SecD_B"/>
    <property type="match status" value="1"/>
</dbReference>
<feature type="domain" description="Protein translocase subunit SecDF P1" evidence="12">
    <location>
        <begin position="93"/>
        <end position="147"/>
    </location>
</feature>
<feature type="transmembrane region" description="Helical" evidence="9">
    <location>
        <begin position="473"/>
        <end position="492"/>
    </location>
</feature>
<proteinExistence type="inferred from homology"/>
<dbReference type="GO" id="GO:0006605">
    <property type="term" value="P:protein targeting"/>
    <property type="evidence" value="ECO:0007669"/>
    <property type="project" value="UniProtKB-UniRule"/>
</dbReference>
<evidence type="ECO:0000256" key="5">
    <source>
        <dbReference type="ARBA" id="ARBA00022927"/>
    </source>
</evidence>
<sequence>MTTPRSTAGKGPSGKGRTAGKARAAKRSRPSREIPPWRPLVAFLGLLALVYGLIYFTGPQTLEPKLGIDLQGGTRVTLTARTEDGKEPTREQLDQAKQIIEQRVNGLGVSGSEVVTNGNNLVITVPGQDGAQAKSLGQTARLYVRPVVGQPVMATPQPPKPEGADGTDEQTNAMPTEAAAAAIAEQRKLRQAPADATEQQLSALQQQMAKMDCSPTSNDPLLGNDLPDQYLVACSTDGSEVYLLGPQIIDGRDIKTASAGTDPQTGEWIVTLEFEGKAASFWPKYTAEQAANRTQTAFTLDSRVVSAPAINEPIPGGQTRISGGSASPFTESSSNELANVLKYGSLPLSFTASDAETVSATLGLASLKAGLIAGLVGLIAVFIYALAYYRMLGILTMLSLVLAGAMVYGIIVLLGRWIGFTLDLAGIAGLIIGIGMTADSFVVYFERIKDEMREGRSFRSAVPRGWVSARRTIWSGNAVSFIAAAVIYILAIGEVRGFAFTLGLTTILDVMVVFLVTHPLVVLASRSSFLSKPSVNGLGAISEVARRRRVAARQQGAAAGDGVSLDKEAVGANGSTREKGTV</sequence>
<dbReference type="Gene3D" id="3.30.70.3220">
    <property type="match status" value="1"/>
</dbReference>
<comment type="function">
    <text evidence="9">Part of the Sec protein translocase complex. Interacts with the SecYEG preprotein conducting channel. SecDF uses the proton motive force (PMF) to complete protein translocation after the ATP-dependent function of SecA.</text>
</comment>
<evidence type="ECO:0000259" key="13">
    <source>
        <dbReference type="Pfam" id="PF22599"/>
    </source>
</evidence>
<comment type="subcellular location">
    <subcellularLocation>
        <location evidence="1 9">Cell membrane</location>
        <topology evidence="1 9">Multi-pass membrane protein</topology>
    </subcellularLocation>
</comment>
<gene>
    <name evidence="9 14" type="primary">secD</name>
    <name evidence="14" type="ORF">H1R19_11125</name>
</gene>
<evidence type="ECO:0000256" key="1">
    <source>
        <dbReference type="ARBA" id="ARBA00004651"/>
    </source>
</evidence>
<dbReference type="InterPro" id="IPR048631">
    <property type="entry name" value="SecD_1st"/>
</dbReference>
<evidence type="ECO:0000313" key="15">
    <source>
        <dbReference type="Proteomes" id="UP000515663"/>
    </source>
</evidence>
<dbReference type="PANTHER" id="PTHR30081:SF1">
    <property type="entry name" value="PROTEIN TRANSLOCASE SUBUNIT SECD"/>
    <property type="match status" value="1"/>
</dbReference>
<evidence type="ECO:0000256" key="6">
    <source>
        <dbReference type="ARBA" id="ARBA00022989"/>
    </source>
</evidence>
<dbReference type="Gene3D" id="3.30.1360.200">
    <property type="match status" value="1"/>
</dbReference>
<comment type="subunit">
    <text evidence="9">Forms a complex with SecF. Part of the essential Sec protein translocation apparatus which comprises SecA, SecYEG and auxiliary proteins SecDF. Other proteins may also be involved.</text>
</comment>
<dbReference type="NCBIfam" id="TIGR01129">
    <property type="entry name" value="secD"/>
    <property type="match status" value="1"/>
</dbReference>
<reference evidence="15" key="1">
    <citation type="submission" date="2020-07" db="EMBL/GenBank/DDBJ databases">
        <title>novel species isolated from the respiratory tract of Marmot.</title>
        <authorList>
            <person name="Zhang G."/>
        </authorList>
    </citation>
    <scope>NUCLEOTIDE SEQUENCE [LARGE SCALE GENOMIC DNA]</scope>
    <source>
        <strain evidence="15">686</strain>
    </source>
</reference>
<dbReference type="Pfam" id="PF22599">
    <property type="entry name" value="SecDF_P1_head"/>
    <property type="match status" value="1"/>
</dbReference>
<feature type="region of interest" description="Disordered" evidence="10">
    <location>
        <begin position="185"/>
        <end position="221"/>
    </location>
</feature>
<name>A0A7D7M177_9ACTN</name>
<dbReference type="Gene3D" id="1.20.1640.10">
    <property type="entry name" value="Multidrug efflux transporter AcrB transmembrane domain"/>
    <property type="match status" value="1"/>
</dbReference>
<feature type="compositionally biased region" description="Basic residues" evidence="10">
    <location>
        <begin position="18"/>
        <end position="29"/>
    </location>
</feature>
<dbReference type="SUPFAM" id="SSF82866">
    <property type="entry name" value="Multidrug efflux transporter AcrB transmembrane domain"/>
    <property type="match status" value="1"/>
</dbReference>
<feature type="region of interest" description="Disordered" evidence="10">
    <location>
        <begin position="151"/>
        <end position="170"/>
    </location>
</feature>
<dbReference type="RefSeq" id="WP_188329191.1">
    <property type="nucleotide sequence ID" value="NZ_CP059491.1"/>
</dbReference>
<evidence type="ECO:0000256" key="10">
    <source>
        <dbReference type="SAM" id="MobiDB-lite"/>
    </source>
</evidence>
<organism evidence="14 15">
    <name type="scientific">Gordonia jinghuaiqii</name>
    <dbReference type="NCBI Taxonomy" id="2758710"/>
    <lineage>
        <taxon>Bacteria</taxon>
        <taxon>Bacillati</taxon>
        <taxon>Actinomycetota</taxon>
        <taxon>Actinomycetes</taxon>
        <taxon>Mycobacteriales</taxon>
        <taxon>Gordoniaceae</taxon>
        <taxon>Gordonia</taxon>
    </lineage>
</organism>
<feature type="transmembrane region" description="Helical" evidence="9">
    <location>
        <begin position="369"/>
        <end position="387"/>
    </location>
</feature>
<feature type="region of interest" description="Disordered" evidence="10">
    <location>
        <begin position="1"/>
        <end position="32"/>
    </location>
</feature>
<dbReference type="GO" id="GO:0065002">
    <property type="term" value="P:intracellular protein transmembrane transport"/>
    <property type="evidence" value="ECO:0007669"/>
    <property type="project" value="UniProtKB-UniRule"/>
</dbReference>
<dbReference type="PANTHER" id="PTHR30081">
    <property type="entry name" value="PROTEIN-EXPORT MEMBRANE PROTEIN SEC"/>
    <property type="match status" value="1"/>
</dbReference>
<dbReference type="Pfam" id="PF21760">
    <property type="entry name" value="SecD_1st"/>
    <property type="match status" value="1"/>
</dbReference>
<feature type="transmembrane region" description="Helical" evidence="9">
    <location>
        <begin position="37"/>
        <end position="56"/>
    </location>
</feature>
<dbReference type="Pfam" id="PF07549">
    <property type="entry name" value="Sec_GG"/>
    <property type="match status" value="1"/>
</dbReference>
<feature type="compositionally biased region" description="Polar residues" evidence="10">
    <location>
        <begin position="197"/>
        <end position="219"/>
    </location>
</feature>
<dbReference type="GO" id="GO:0015450">
    <property type="term" value="F:protein-transporting ATPase activity"/>
    <property type="evidence" value="ECO:0007669"/>
    <property type="project" value="InterPro"/>
</dbReference>
<keyword evidence="8 9" id="KW-0472">Membrane</keyword>
<evidence type="ECO:0000256" key="8">
    <source>
        <dbReference type="ARBA" id="ARBA00023136"/>
    </source>
</evidence>
<keyword evidence="4 9" id="KW-0812">Transmembrane</keyword>
<keyword evidence="7 9" id="KW-0811">Translocation</keyword>
<evidence type="ECO:0000256" key="2">
    <source>
        <dbReference type="ARBA" id="ARBA00022448"/>
    </source>
</evidence>
<dbReference type="Pfam" id="PF02355">
    <property type="entry name" value="SecD_SecF_C"/>
    <property type="match status" value="1"/>
</dbReference>
<protein>
    <recommendedName>
        <fullName evidence="9">Protein translocase subunit SecD</fullName>
    </recommendedName>
</protein>
<accession>A0A7D7M177</accession>
<evidence type="ECO:0000313" key="14">
    <source>
        <dbReference type="EMBL" id="QMT03576.1"/>
    </source>
</evidence>
<keyword evidence="15" id="KW-1185">Reference proteome</keyword>
<dbReference type="InterPro" id="IPR005791">
    <property type="entry name" value="SecD"/>
</dbReference>
<dbReference type="EMBL" id="CP059491">
    <property type="protein sequence ID" value="QMT03576.1"/>
    <property type="molecule type" value="Genomic_DNA"/>
</dbReference>
<evidence type="ECO:0000256" key="3">
    <source>
        <dbReference type="ARBA" id="ARBA00022475"/>
    </source>
</evidence>
<keyword evidence="5 9" id="KW-0653">Protein transport</keyword>
<dbReference type="Proteomes" id="UP000515663">
    <property type="component" value="Chromosome"/>
</dbReference>
<evidence type="ECO:0000259" key="11">
    <source>
        <dbReference type="Pfam" id="PF02355"/>
    </source>
</evidence>
<keyword evidence="6 9" id="KW-1133">Transmembrane helix</keyword>
<dbReference type="NCBIfam" id="TIGR00916">
    <property type="entry name" value="2A0604s01"/>
    <property type="match status" value="1"/>
</dbReference>
<keyword evidence="3 9" id="KW-1003">Cell membrane</keyword>
<dbReference type="InterPro" id="IPR054384">
    <property type="entry name" value="SecDF_P1_head"/>
</dbReference>
<evidence type="ECO:0000256" key="4">
    <source>
        <dbReference type="ARBA" id="ARBA00022692"/>
    </source>
</evidence>
<dbReference type="KEGG" id="gji:H1R19_11125"/>
<dbReference type="InterPro" id="IPR055344">
    <property type="entry name" value="SecD_SecF_C_bact"/>
</dbReference>
<dbReference type="InterPro" id="IPR022813">
    <property type="entry name" value="SecD/SecF_arch_bac"/>
</dbReference>
<evidence type="ECO:0000259" key="12">
    <source>
        <dbReference type="Pfam" id="PF21760"/>
    </source>
</evidence>
<dbReference type="AlphaFoldDB" id="A0A7D7M177"/>
<dbReference type="InterPro" id="IPR048634">
    <property type="entry name" value="SecD_SecF_C"/>
</dbReference>
<evidence type="ECO:0000256" key="9">
    <source>
        <dbReference type="HAMAP-Rule" id="MF_01463"/>
    </source>
</evidence>